<dbReference type="InterPro" id="IPR027912">
    <property type="entry name" value="CFAP54"/>
</dbReference>
<feature type="compositionally biased region" description="Basic and acidic residues" evidence="1">
    <location>
        <begin position="610"/>
        <end position="619"/>
    </location>
</feature>
<keyword evidence="3" id="KW-1185">Reference proteome</keyword>
<feature type="region of interest" description="Disordered" evidence="1">
    <location>
        <begin position="455"/>
        <end position="492"/>
    </location>
</feature>
<feature type="region of interest" description="Disordered" evidence="1">
    <location>
        <begin position="894"/>
        <end position="925"/>
    </location>
</feature>
<feature type="compositionally biased region" description="Gly residues" evidence="1">
    <location>
        <begin position="982"/>
        <end position="993"/>
    </location>
</feature>
<evidence type="ECO:0000313" key="2">
    <source>
        <dbReference type="EMBL" id="EKF30904.1"/>
    </source>
</evidence>
<comment type="caution">
    <text evidence="2">The sequence shown here is derived from an EMBL/GenBank/DDBJ whole genome shotgun (WGS) entry which is preliminary data.</text>
</comment>
<dbReference type="Pfam" id="PF14858">
    <property type="entry name" value="CFAP54_N"/>
    <property type="match status" value="1"/>
</dbReference>
<gene>
    <name evidence="2" type="ORF">MOQ_005270</name>
</gene>
<feature type="region of interest" description="Disordered" evidence="1">
    <location>
        <begin position="602"/>
        <end position="632"/>
    </location>
</feature>
<dbReference type="OrthoDB" id="250833at2759"/>
<organism evidence="2 3">
    <name type="scientific">Trypanosoma cruzi marinkellei</name>
    <dbReference type="NCBI Taxonomy" id="85056"/>
    <lineage>
        <taxon>Eukaryota</taxon>
        <taxon>Discoba</taxon>
        <taxon>Euglenozoa</taxon>
        <taxon>Kinetoplastea</taxon>
        <taxon>Metakinetoplastina</taxon>
        <taxon>Trypanosomatida</taxon>
        <taxon>Trypanosomatidae</taxon>
        <taxon>Trypanosoma</taxon>
        <taxon>Schizotrypanum</taxon>
    </lineage>
</organism>
<dbReference type="PANTHER" id="PTHR33487:SF1">
    <property type="entry name" value="CILIA- AND FLAGELLA-ASSOCIATED PROTEIN 54"/>
    <property type="match status" value="1"/>
</dbReference>
<dbReference type="PANTHER" id="PTHR33487">
    <property type="entry name" value="CILIA- AND FLAGELLA-ASSOCIATED PROTEIN 54"/>
    <property type="match status" value="1"/>
</dbReference>
<dbReference type="GO" id="GO:0060271">
    <property type="term" value="P:cilium assembly"/>
    <property type="evidence" value="ECO:0007669"/>
    <property type="project" value="TreeGrafter"/>
</dbReference>
<name>K2MYN1_TRYCR</name>
<dbReference type="EMBL" id="AHKC01011294">
    <property type="protein sequence ID" value="EKF30904.1"/>
    <property type="molecule type" value="Genomic_DNA"/>
</dbReference>
<feature type="region of interest" description="Disordered" evidence="1">
    <location>
        <begin position="727"/>
        <end position="746"/>
    </location>
</feature>
<dbReference type="AlphaFoldDB" id="K2MYN1"/>
<protein>
    <submittedName>
        <fullName evidence="2">Uncharacterized protein</fullName>
    </submittedName>
</protein>
<proteinExistence type="predicted"/>
<feature type="compositionally biased region" description="Acidic residues" evidence="1">
    <location>
        <begin position="911"/>
        <end position="925"/>
    </location>
</feature>
<sequence length="1024" mass="111553">MRCGAAAMSCTGTLPSFPATLTPSINTERRQRTGKETEKRVAGKLHPKNIPFVSDSPAFTRTNSAIASQKTAMGDAAADFHAGTSAFTPPTHPSTELDVVLVMTEECLAAGQYLLARGLYEDVIDVCLDPLEKDIRQVLRGAAAKVEAAWLAARRGAARGTSNEMGLQDADDTQMFRFGAAKVTAQPKETLYPWRLLAQYDIMRYTCQFYCVFSGGDGLPRGESETMKLAASYVDAMTSCLLGIAKLNADDSYHILFNGSITVYEMCLYMLRQAGERVGDAAPHVTRHIALCLEICESATLKLATVRYLPWRLRLYDLIAACYEKQAMYSEALSVAQRAARKVQELIHLEFLDTVPPPEASQEILLQAMDHVLLSVMRYKWYVKCSTKGGSANANTASIGVAESVPLPKQGQSGPTTTLSALAQQELIMDEMPSNSLEMIDRAWQVLLKVELPKRPAPTAPAATSTPQGNEGKSKDQGKQQSKSKQKQQQKQEVFNKDIVAKRVWGKLVQFLLSLAAGSTLPPGAGDHVTSGPLISSRRLSMTAMSSIKQLRIWAVEALEFLARFAICSYVQANPDVVQQGSLEDFAALELMCKQQKEQRQQALAANETTSRRKTDRGQRRSNRAQVGVQSSTPAAEDEAFLAGITLERLLYSMSTYNVKTLSWAGSDAEKSLTTIPIHTEGMMNEEVLLLTLLMHRVLYNGKDAKLYDCLCHCSISSLLRRYGEEEDDLKQGNTPKPRNNKKTVPPSKKMLQMHLLETVCASLHLLQRMRRVGLNSKVRLKELASVAQELEKLIELCAGSSSSGAISILQQSKKDILATTASPLSLPSPPLHGTSTVLSGSFDATYKRLMNECAGLLQQHASAFAPSSLHSNYALTTPSPTSTMAANKTMLLDDGGEEGEEGKEKKNEEEAKEEEAEEEGEEFDATDMYHRVVCAYLGAKLSGGASDGIGIGHLVLAYVQELELEMSTSQMDTADKSGRNQTGGGVGGGEGRGASASTRRGNVIVCPKTVLAKGVCRQKRGWC</sequence>
<evidence type="ECO:0000256" key="1">
    <source>
        <dbReference type="SAM" id="MobiDB-lite"/>
    </source>
</evidence>
<accession>K2MYN1</accession>
<feature type="region of interest" description="Disordered" evidence="1">
    <location>
        <begin position="970"/>
        <end position="999"/>
    </location>
</feature>
<reference evidence="2 3" key="1">
    <citation type="journal article" date="2012" name="BMC Genomics">
        <title>Comparative genomic analysis of human infective Trypanosoma cruzi lineages with the bat-restricted subspecies T. cruzi marinkellei.</title>
        <authorList>
            <person name="Franzen O."/>
            <person name="Talavera-Lopez C."/>
            <person name="Ochaya S."/>
            <person name="Butler C.E."/>
            <person name="Messenger L.A."/>
            <person name="Lewis M.D."/>
            <person name="Llewellyn M.S."/>
            <person name="Marinkelle C.J."/>
            <person name="Tyler K.M."/>
            <person name="Miles M.A."/>
            <person name="Andersson B."/>
        </authorList>
    </citation>
    <scope>NUCLEOTIDE SEQUENCE [LARGE SCALE GENOMIC DNA]</scope>
    <source>
        <strain evidence="2 3">B7</strain>
    </source>
</reference>
<dbReference type="Proteomes" id="UP000007350">
    <property type="component" value="Unassembled WGS sequence"/>
</dbReference>
<evidence type="ECO:0000313" key="3">
    <source>
        <dbReference type="Proteomes" id="UP000007350"/>
    </source>
</evidence>